<dbReference type="PANTHER" id="PTHR30404">
    <property type="entry name" value="N-ACETYLMURAMOYL-L-ALANINE AMIDASE"/>
    <property type="match status" value="1"/>
</dbReference>
<evidence type="ECO:0000313" key="3">
    <source>
        <dbReference type="EMBL" id="GEN34351.1"/>
    </source>
</evidence>
<sequence length="205" mass="23065">MDVLIDVGHGGVDGGATYGEVLEKNITLEVAKILYKQLSMKGYNVVLNRDDDYALSEENNWLDNPSRHRKDLAQRKHLAEALSPKIMVSLHVNTSSNAAIRGPIVLYQKNNQSFMLADTVQHSLNNLFKTSELPLLRKNLYLLNHSICPTILIEMGFISHHQDREWMTTPAYQTRIASAIGSAIDTYFILLNQTSRSEPSPEEAD</sequence>
<reference evidence="3 4" key="1">
    <citation type="submission" date="2019-07" db="EMBL/GenBank/DDBJ databases">
        <title>Whole genome shotgun sequence of Aneurinibacillus danicus NBRC 102444.</title>
        <authorList>
            <person name="Hosoyama A."/>
            <person name="Uohara A."/>
            <person name="Ohji S."/>
            <person name="Ichikawa N."/>
        </authorList>
    </citation>
    <scope>NUCLEOTIDE SEQUENCE [LARGE SCALE GENOMIC DNA]</scope>
    <source>
        <strain evidence="3 4">NBRC 102444</strain>
    </source>
</reference>
<organism evidence="3 4">
    <name type="scientific">Aneurinibacillus danicus</name>
    <dbReference type="NCBI Taxonomy" id="267746"/>
    <lineage>
        <taxon>Bacteria</taxon>
        <taxon>Bacillati</taxon>
        <taxon>Bacillota</taxon>
        <taxon>Bacilli</taxon>
        <taxon>Bacillales</taxon>
        <taxon>Paenibacillaceae</taxon>
        <taxon>Aneurinibacillus group</taxon>
        <taxon>Aneurinibacillus</taxon>
    </lineage>
</organism>
<dbReference type="InterPro" id="IPR002508">
    <property type="entry name" value="MurNAc-LAA_cat"/>
</dbReference>
<keyword evidence="4" id="KW-1185">Reference proteome</keyword>
<dbReference type="SUPFAM" id="SSF53187">
    <property type="entry name" value="Zn-dependent exopeptidases"/>
    <property type="match status" value="1"/>
</dbReference>
<name>A0A511V839_9BACL</name>
<dbReference type="PANTHER" id="PTHR30404:SF0">
    <property type="entry name" value="N-ACETYLMURAMOYL-L-ALANINE AMIDASE AMIC"/>
    <property type="match status" value="1"/>
</dbReference>
<protein>
    <submittedName>
        <fullName evidence="3">N-acetylmuramoyl-L-alanine amidase CwlD</fullName>
    </submittedName>
</protein>
<keyword evidence="1" id="KW-0378">Hydrolase</keyword>
<comment type="caution">
    <text evidence="3">The sequence shown here is derived from an EMBL/GenBank/DDBJ whole genome shotgun (WGS) entry which is preliminary data.</text>
</comment>
<proteinExistence type="predicted"/>
<dbReference type="GO" id="GO:0009253">
    <property type="term" value="P:peptidoglycan catabolic process"/>
    <property type="evidence" value="ECO:0007669"/>
    <property type="project" value="InterPro"/>
</dbReference>
<dbReference type="Proteomes" id="UP000321157">
    <property type="component" value="Unassembled WGS sequence"/>
</dbReference>
<evidence type="ECO:0000256" key="1">
    <source>
        <dbReference type="ARBA" id="ARBA00022801"/>
    </source>
</evidence>
<accession>A0A511V839</accession>
<dbReference type="AlphaFoldDB" id="A0A511V839"/>
<dbReference type="GO" id="GO:0008745">
    <property type="term" value="F:N-acetylmuramoyl-L-alanine amidase activity"/>
    <property type="evidence" value="ECO:0007669"/>
    <property type="project" value="InterPro"/>
</dbReference>
<dbReference type="InterPro" id="IPR050695">
    <property type="entry name" value="N-acetylmuramoyl_amidase_3"/>
</dbReference>
<gene>
    <name evidence="3" type="primary">cwlD_1</name>
    <name evidence="3" type="ORF">ADA01nite_18110</name>
</gene>
<dbReference type="EMBL" id="BJXX01000076">
    <property type="protein sequence ID" value="GEN34351.1"/>
    <property type="molecule type" value="Genomic_DNA"/>
</dbReference>
<dbReference type="SMART" id="SM00646">
    <property type="entry name" value="Ami_3"/>
    <property type="match status" value="1"/>
</dbReference>
<dbReference type="CDD" id="cd02696">
    <property type="entry name" value="MurNAc-LAA"/>
    <property type="match status" value="1"/>
</dbReference>
<dbReference type="GO" id="GO:0030288">
    <property type="term" value="C:outer membrane-bounded periplasmic space"/>
    <property type="evidence" value="ECO:0007669"/>
    <property type="project" value="TreeGrafter"/>
</dbReference>
<evidence type="ECO:0000313" key="4">
    <source>
        <dbReference type="Proteomes" id="UP000321157"/>
    </source>
</evidence>
<feature type="domain" description="MurNAc-LAA" evidence="2">
    <location>
        <begin position="76"/>
        <end position="185"/>
    </location>
</feature>
<dbReference type="Pfam" id="PF01520">
    <property type="entry name" value="Amidase_3"/>
    <property type="match status" value="1"/>
</dbReference>
<evidence type="ECO:0000259" key="2">
    <source>
        <dbReference type="SMART" id="SM00646"/>
    </source>
</evidence>
<dbReference type="Gene3D" id="3.40.630.40">
    <property type="entry name" value="Zn-dependent exopeptidases"/>
    <property type="match status" value="1"/>
</dbReference>